<accession>A0ABX1CVK3</accession>
<evidence type="ECO:0000259" key="2">
    <source>
        <dbReference type="Pfam" id="PF13778"/>
    </source>
</evidence>
<comment type="caution">
    <text evidence="3">The sequence shown here is derived from an EMBL/GenBank/DDBJ whole genome shotgun (WGS) entry which is preliminary data.</text>
</comment>
<keyword evidence="4" id="KW-1185">Reference proteome</keyword>
<dbReference type="Proteomes" id="UP000732399">
    <property type="component" value="Unassembled WGS sequence"/>
</dbReference>
<evidence type="ECO:0000256" key="1">
    <source>
        <dbReference type="ARBA" id="ARBA00022729"/>
    </source>
</evidence>
<dbReference type="Pfam" id="PF13778">
    <property type="entry name" value="DUF4174"/>
    <property type="match status" value="1"/>
</dbReference>
<evidence type="ECO:0000313" key="3">
    <source>
        <dbReference type="EMBL" id="NJR80000.1"/>
    </source>
</evidence>
<reference evidence="3 4" key="1">
    <citation type="submission" date="2020-03" db="EMBL/GenBank/DDBJ databases">
        <authorList>
            <person name="Wang L."/>
            <person name="He N."/>
            <person name="Li Y."/>
            <person name="Fang Y."/>
            <person name="Zhang F."/>
        </authorList>
    </citation>
    <scope>NUCLEOTIDE SEQUENCE [LARGE SCALE GENOMIC DNA]</scope>
    <source>
        <strain evidence="3 4">36D10-4-7</strain>
    </source>
</reference>
<feature type="domain" description="DUF4174" evidence="2">
    <location>
        <begin position="19"/>
        <end position="125"/>
    </location>
</feature>
<keyword evidence="1" id="KW-0732">Signal</keyword>
<dbReference type="EMBL" id="JAAVJH010000011">
    <property type="protein sequence ID" value="NJR80000.1"/>
    <property type="molecule type" value="Genomic_DNA"/>
</dbReference>
<sequence>MIVLPALLAAASAGPATVAAMRWERRVLLVSAADAGDPRLREQRRILGTWTAGARDRDLVVVEIVGEHVAGAADRAAALRRRYGLPAVGFGVALIGKDGGMKLNAARPIPAATLEDTIDAMPMRRGGGR</sequence>
<proteinExistence type="predicted"/>
<protein>
    <submittedName>
        <fullName evidence="3">DUF4174 domain-containing protein</fullName>
    </submittedName>
</protein>
<organism evidence="3 4">
    <name type="scientific">Sphingomonas corticis</name>
    <dbReference type="NCBI Taxonomy" id="2722791"/>
    <lineage>
        <taxon>Bacteria</taxon>
        <taxon>Pseudomonadati</taxon>
        <taxon>Pseudomonadota</taxon>
        <taxon>Alphaproteobacteria</taxon>
        <taxon>Sphingomonadales</taxon>
        <taxon>Sphingomonadaceae</taxon>
        <taxon>Sphingomonas</taxon>
    </lineage>
</organism>
<evidence type="ECO:0000313" key="4">
    <source>
        <dbReference type="Proteomes" id="UP000732399"/>
    </source>
</evidence>
<name>A0ABX1CVK3_9SPHN</name>
<dbReference type="InterPro" id="IPR025232">
    <property type="entry name" value="DUF4174"/>
</dbReference>
<gene>
    <name evidence="3" type="ORF">HBH26_15550</name>
</gene>